<proteinExistence type="predicted"/>
<dbReference type="SMART" id="SM00062">
    <property type="entry name" value="PBPb"/>
    <property type="match status" value="1"/>
</dbReference>
<dbReference type="PANTHER" id="PTHR35936">
    <property type="entry name" value="MEMBRANE-BOUND LYTIC MUREIN TRANSGLYCOSYLASE F"/>
    <property type="match status" value="1"/>
</dbReference>
<dbReference type="EMBL" id="VSSQ01001763">
    <property type="protein sequence ID" value="MPM10952.1"/>
    <property type="molecule type" value="Genomic_DNA"/>
</dbReference>
<dbReference type="Pfam" id="PF00497">
    <property type="entry name" value="SBP_bac_3"/>
    <property type="match status" value="1"/>
</dbReference>
<sequence>MMKKLIVLVLAAMMLLNFAACGAKTAESAATDTAAVASGVEDGVLTVAMECAYAPYNWTQPDDSNGAVPIKDSNEFANGYDVMMAKKLCEANGWELEIVRLDWDSLIPAVQTGQIDAVIAGQSMTPERMEQVDFAGPYLYATIVCVTLGNSAYASAKGISDLAGATCTSQLGTIWYDTCLPQIKDAQIQPAAETAPAMLMALETGTVDFVCTDMPTAQGAVAVYPDMVILDFAGSGDDFTVADSDVNIGISVMKGNTVLKDALNSVLSGMTADDFNALMAQAIAIQPIG</sequence>
<evidence type="ECO:0000259" key="2">
    <source>
        <dbReference type="SMART" id="SM00062"/>
    </source>
</evidence>
<name>A0A644X456_9ZZZZ</name>
<gene>
    <name evidence="3" type="ORF">SDC9_57289</name>
</gene>
<dbReference type="AlphaFoldDB" id="A0A644X456"/>
<evidence type="ECO:0000313" key="3">
    <source>
        <dbReference type="EMBL" id="MPM10952.1"/>
    </source>
</evidence>
<dbReference type="SUPFAM" id="SSF53850">
    <property type="entry name" value="Periplasmic binding protein-like II"/>
    <property type="match status" value="1"/>
</dbReference>
<feature type="domain" description="Solute-binding protein family 3/N-terminal" evidence="2">
    <location>
        <begin position="44"/>
        <end position="278"/>
    </location>
</feature>
<dbReference type="PANTHER" id="PTHR35936:SF17">
    <property type="entry name" value="ARGININE-BINDING EXTRACELLULAR PROTEIN ARTP"/>
    <property type="match status" value="1"/>
</dbReference>
<dbReference type="InterPro" id="IPR001638">
    <property type="entry name" value="Solute-binding_3/MltF_N"/>
</dbReference>
<dbReference type="Gene3D" id="3.40.190.10">
    <property type="entry name" value="Periplasmic binding protein-like II"/>
    <property type="match status" value="2"/>
</dbReference>
<organism evidence="3">
    <name type="scientific">bioreactor metagenome</name>
    <dbReference type="NCBI Taxonomy" id="1076179"/>
    <lineage>
        <taxon>unclassified sequences</taxon>
        <taxon>metagenomes</taxon>
        <taxon>ecological metagenomes</taxon>
    </lineage>
</organism>
<evidence type="ECO:0000256" key="1">
    <source>
        <dbReference type="ARBA" id="ARBA00022729"/>
    </source>
</evidence>
<reference evidence="3" key="1">
    <citation type="submission" date="2019-08" db="EMBL/GenBank/DDBJ databases">
        <authorList>
            <person name="Kucharzyk K."/>
            <person name="Murdoch R.W."/>
            <person name="Higgins S."/>
            <person name="Loffler F."/>
        </authorList>
    </citation>
    <scope>NUCLEOTIDE SEQUENCE</scope>
</reference>
<keyword evidence="1" id="KW-0732">Signal</keyword>
<protein>
    <recommendedName>
        <fullName evidence="2">Solute-binding protein family 3/N-terminal domain-containing protein</fullName>
    </recommendedName>
</protein>
<comment type="caution">
    <text evidence="3">The sequence shown here is derived from an EMBL/GenBank/DDBJ whole genome shotgun (WGS) entry which is preliminary data.</text>
</comment>
<accession>A0A644X456</accession>